<protein>
    <submittedName>
        <fullName evidence="1">Uncharacterized protein</fullName>
    </submittedName>
</protein>
<comment type="caution">
    <text evidence="1">The sequence shown here is derived from an EMBL/GenBank/DDBJ whole genome shotgun (WGS) entry which is preliminary data.</text>
</comment>
<evidence type="ECO:0000313" key="1">
    <source>
        <dbReference type="EMBL" id="RMI31692.1"/>
    </source>
</evidence>
<dbReference type="RefSeq" id="WP_122188827.1">
    <property type="nucleotide sequence ID" value="NZ_RFFH01000006.1"/>
</dbReference>
<gene>
    <name evidence="1" type="ORF">EBN03_15905</name>
</gene>
<accession>A0A3M2L1X1</accession>
<organism evidence="1 2">
    <name type="scientific">Nocardia stercoris</name>
    <dbReference type="NCBI Taxonomy" id="2483361"/>
    <lineage>
        <taxon>Bacteria</taxon>
        <taxon>Bacillati</taxon>
        <taxon>Actinomycetota</taxon>
        <taxon>Actinomycetes</taxon>
        <taxon>Mycobacteriales</taxon>
        <taxon>Nocardiaceae</taxon>
        <taxon>Nocardia</taxon>
    </lineage>
</organism>
<sequence length="108" mass="11318">MTLREQFAQLVPGHVPVFGEPHRTDTGVTVITVTSPGGWLRPDRPLGILVIADGEPTFVPTADDTRVARLGIAVGLVAATFGAAAVLRRPPWPDLSAKGLAALHSCDS</sequence>
<proteinExistence type="predicted"/>
<dbReference type="Proteomes" id="UP000279275">
    <property type="component" value="Unassembled WGS sequence"/>
</dbReference>
<dbReference type="EMBL" id="RFFH01000006">
    <property type="protein sequence ID" value="RMI31692.1"/>
    <property type="molecule type" value="Genomic_DNA"/>
</dbReference>
<dbReference type="OrthoDB" id="3830295at2"/>
<name>A0A3M2L1X1_9NOCA</name>
<dbReference type="AlphaFoldDB" id="A0A3M2L1X1"/>
<reference evidence="1 2" key="1">
    <citation type="submission" date="2018-10" db="EMBL/GenBank/DDBJ databases">
        <title>Isolation from cow dung.</title>
        <authorList>
            <person name="Ling L."/>
        </authorList>
    </citation>
    <scope>NUCLEOTIDE SEQUENCE [LARGE SCALE GENOMIC DNA]</scope>
    <source>
        <strain evidence="1 2">NEAU-LL90</strain>
    </source>
</reference>
<evidence type="ECO:0000313" key="2">
    <source>
        <dbReference type="Proteomes" id="UP000279275"/>
    </source>
</evidence>
<keyword evidence="2" id="KW-1185">Reference proteome</keyword>